<comment type="similarity">
    <text evidence="1">Belongs to the isochorismatase family.</text>
</comment>
<dbReference type="CDD" id="cd00431">
    <property type="entry name" value="cysteine_hydrolases"/>
    <property type="match status" value="1"/>
</dbReference>
<dbReference type="SUPFAM" id="SSF52499">
    <property type="entry name" value="Isochorismatase-like hydrolases"/>
    <property type="match status" value="1"/>
</dbReference>
<evidence type="ECO:0000259" key="3">
    <source>
        <dbReference type="Pfam" id="PF00857"/>
    </source>
</evidence>
<gene>
    <name evidence="4" type="ORF">FC81_GL000111</name>
</gene>
<feature type="domain" description="Isochorismatase-like" evidence="3">
    <location>
        <begin position="17"/>
        <end position="191"/>
    </location>
</feature>
<dbReference type="PATRIC" id="fig|1423731.3.peg.114"/>
<dbReference type="STRING" id="1423731.FC81_GL000111"/>
<evidence type="ECO:0000256" key="2">
    <source>
        <dbReference type="ARBA" id="ARBA00022801"/>
    </source>
</evidence>
<dbReference type="InterPro" id="IPR050272">
    <property type="entry name" value="Isochorismatase-like_hydrls"/>
</dbReference>
<name>A0A0R1LXJ8_9LACO</name>
<dbReference type="Pfam" id="PF00857">
    <property type="entry name" value="Isochorismatase"/>
    <property type="match status" value="1"/>
</dbReference>
<dbReference type="AlphaFoldDB" id="A0A0R1LXJ8"/>
<keyword evidence="2" id="KW-0378">Hydrolase</keyword>
<dbReference type="Proteomes" id="UP000051621">
    <property type="component" value="Unassembled WGS sequence"/>
</dbReference>
<proteinExistence type="inferred from homology"/>
<comment type="caution">
    <text evidence="4">The sequence shown here is derived from an EMBL/GenBank/DDBJ whole genome shotgun (WGS) entry which is preliminary data.</text>
</comment>
<evidence type="ECO:0000256" key="1">
    <source>
        <dbReference type="ARBA" id="ARBA00006336"/>
    </source>
</evidence>
<evidence type="ECO:0000313" key="4">
    <source>
        <dbReference type="EMBL" id="KRL00334.1"/>
    </source>
</evidence>
<protein>
    <submittedName>
        <fullName evidence="4">Isochorismatase</fullName>
    </submittedName>
</protein>
<accession>A0A0R1LXJ8</accession>
<dbReference type="Gene3D" id="3.40.50.850">
    <property type="entry name" value="Isochorismatase-like"/>
    <property type="match status" value="1"/>
</dbReference>
<organism evidence="4 5">
    <name type="scientific">Liquorilactobacillus capillatus DSM 19910</name>
    <dbReference type="NCBI Taxonomy" id="1423731"/>
    <lineage>
        <taxon>Bacteria</taxon>
        <taxon>Bacillati</taxon>
        <taxon>Bacillota</taxon>
        <taxon>Bacilli</taxon>
        <taxon>Lactobacillales</taxon>
        <taxon>Lactobacillaceae</taxon>
        <taxon>Liquorilactobacillus</taxon>
    </lineage>
</organism>
<keyword evidence="5" id="KW-1185">Reference proteome</keyword>
<dbReference type="PANTHER" id="PTHR43540:SF10">
    <property type="entry name" value="ISOCHORISMATASE"/>
    <property type="match status" value="1"/>
</dbReference>
<evidence type="ECO:0000313" key="5">
    <source>
        <dbReference type="Proteomes" id="UP000051621"/>
    </source>
</evidence>
<dbReference type="InterPro" id="IPR036380">
    <property type="entry name" value="Isochorismatase-like_sf"/>
</dbReference>
<sequence>MLNLLCIRRISIMSKKALLIIDYTNDFVHPKGTLSCGKPGQAIENKIISLANTFLANDDYVILPTDCHQVNDPYHPESKLFPSHNIVNTWGRELYNRLADWYQENHTRKNVYFFDKNRYSSFANTNLENYLRSRQIEELHLTGVCTDICVLHTAVDAYNKNFNLCIHSDATASFDPAGHQWALNHFKNCLGAKIEGI</sequence>
<reference evidence="4 5" key="1">
    <citation type="journal article" date="2015" name="Genome Announc.">
        <title>Expanding the biotechnology potential of lactobacilli through comparative genomics of 213 strains and associated genera.</title>
        <authorList>
            <person name="Sun Z."/>
            <person name="Harris H.M."/>
            <person name="McCann A."/>
            <person name="Guo C."/>
            <person name="Argimon S."/>
            <person name="Zhang W."/>
            <person name="Yang X."/>
            <person name="Jeffery I.B."/>
            <person name="Cooney J.C."/>
            <person name="Kagawa T.F."/>
            <person name="Liu W."/>
            <person name="Song Y."/>
            <person name="Salvetti E."/>
            <person name="Wrobel A."/>
            <person name="Rasinkangas P."/>
            <person name="Parkhill J."/>
            <person name="Rea M.C."/>
            <person name="O'Sullivan O."/>
            <person name="Ritari J."/>
            <person name="Douillard F.P."/>
            <person name="Paul Ross R."/>
            <person name="Yang R."/>
            <person name="Briner A.E."/>
            <person name="Felis G.E."/>
            <person name="de Vos W.M."/>
            <person name="Barrangou R."/>
            <person name="Klaenhammer T.R."/>
            <person name="Caufield P.W."/>
            <person name="Cui Y."/>
            <person name="Zhang H."/>
            <person name="O'Toole P.W."/>
        </authorList>
    </citation>
    <scope>NUCLEOTIDE SEQUENCE [LARGE SCALE GENOMIC DNA]</scope>
    <source>
        <strain evidence="4 5">DSM 19910</strain>
    </source>
</reference>
<dbReference type="InterPro" id="IPR000868">
    <property type="entry name" value="Isochorismatase-like_dom"/>
</dbReference>
<dbReference type="EMBL" id="AZEF01000053">
    <property type="protein sequence ID" value="KRL00334.1"/>
    <property type="molecule type" value="Genomic_DNA"/>
</dbReference>
<dbReference type="GO" id="GO:0016787">
    <property type="term" value="F:hydrolase activity"/>
    <property type="evidence" value="ECO:0007669"/>
    <property type="project" value="UniProtKB-KW"/>
</dbReference>
<dbReference type="PANTHER" id="PTHR43540">
    <property type="entry name" value="PEROXYUREIDOACRYLATE/UREIDOACRYLATE AMIDOHYDROLASE-RELATED"/>
    <property type="match status" value="1"/>
</dbReference>